<dbReference type="GO" id="GO:0015031">
    <property type="term" value="P:protein transport"/>
    <property type="evidence" value="ECO:0007669"/>
    <property type="project" value="UniProtKB-KW"/>
</dbReference>
<feature type="transmembrane region" description="Helical" evidence="13">
    <location>
        <begin position="490"/>
        <end position="508"/>
    </location>
</feature>
<feature type="transmembrane region" description="Helical" evidence="13">
    <location>
        <begin position="6"/>
        <end position="23"/>
    </location>
</feature>
<comment type="subunit">
    <text evidence="13">Interacts with the Sec translocase complex via SecD. Specifically interacts with transmembrane segments of nascent integral membrane proteins during membrane integration.</text>
</comment>
<keyword evidence="4 13" id="KW-0813">Transport</keyword>
<evidence type="ECO:0000256" key="5">
    <source>
        <dbReference type="ARBA" id="ARBA00022475"/>
    </source>
</evidence>
<dbReference type="InterPro" id="IPR019998">
    <property type="entry name" value="Membr_insert_YidC"/>
</dbReference>
<dbReference type="HAMAP" id="MF_01810">
    <property type="entry name" value="YidC_type1"/>
    <property type="match status" value="1"/>
</dbReference>
<evidence type="ECO:0000256" key="14">
    <source>
        <dbReference type="SAM" id="MobiDB-lite"/>
    </source>
</evidence>
<dbReference type="Pfam" id="PF02096">
    <property type="entry name" value="60KD_IMP"/>
    <property type="match status" value="1"/>
</dbReference>
<dbReference type="GO" id="GO:0032977">
    <property type="term" value="F:membrane insertase activity"/>
    <property type="evidence" value="ECO:0007669"/>
    <property type="project" value="InterPro"/>
</dbReference>
<dbReference type="CDD" id="cd20070">
    <property type="entry name" value="5TM_YidC_Alb3"/>
    <property type="match status" value="1"/>
</dbReference>
<dbReference type="Proteomes" id="UP000266389">
    <property type="component" value="Unassembled WGS sequence"/>
</dbReference>
<dbReference type="InterPro" id="IPR001708">
    <property type="entry name" value="YidC/ALB3/OXA1/COX18"/>
</dbReference>
<dbReference type="Gene3D" id="2.70.98.90">
    <property type="match status" value="1"/>
</dbReference>
<evidence type="ECO:0000256" key="11">
    <source>
        <dbReference type="ARBA" id="ARBA00033245"/>
    </source>
</evidence>
<keyword evidence="8 13" id="KW-1133">Transmembrane helix</keyword>
<comment type="subcellular location">
    <subcellularLocation>
        <location evidence="1">Cell inner membrane</location>
        <topology evidence="1">Multi-pass membrane protein</topology>
    </subcellularLocation>
    <subcellularLocation>
        <location evidence="13">Cell membrane</location>
        <topology evidence="13">Multi-pass membrane protein</topology>
    </subcellularLocation>
</comment>
<dbReference type="NCBIfam" id="TIGR03593">
    <property type="entry name" value="yidC_nterm"/>
    <property type="match status" value="1"/>
</dbReference>
<name>A0A395M1R1_9BACT</name>
<evidence type="ECO:0000313" key="17">
    <source>
        <dbReference type="EMBL" id="RFM24733.1"/>
    </source>
</evidence>
<keyword evidence="10 13" id="KW-0143">Chaperone</keyword>
<evidence type="ECO:0000256" key="6">
    <source>
        <dbReference type="ARBA" id="ARBA00022692"/>
    </source>
</evidence>
<dbReference type="EMBL" id="PHFL01000028">
    <property type="protein sequence ID" value="RFM24733.1"/>
    <property type="molecule type" value="Genomic_DNA"/>
</dbReference>
<dbReference type="PANTHER" id="PTHR12428">
    <property type="entry name" value="OXA1"/>
    <property type="match status" value="1"/>
</dbReference>
<feature type="compositionally biased region" description="Basic residues" evidence="14">
    <location>
        <begin position="586"/>
        <end position="595"/>
    </location>
</feature>
<evidence type="ECO:0000256" key="1">
    <source>
        <dbReference type="ARBA" id="ARBA00004429"/>
    </source>
</evidence>
<evidence type="ECO:0000256" key="8">
    <source>
        <dbReference type="ARBA" id="ARBA00022989"/>
    </source>
</evidence>
<comment type="caution">
    <text evidence="17">The sequence shown here is derived from an EMBL/GenBank/DDBJ whole genome shotgun (WGS) entry which is preliminary data.</text>
</comment>
<evidence type="ECO:0000256" key="2">
    <source>
        <dbReference type="ARBA" id="ARBA00010527"/>
    </source>
</evidence>
<evidence type="ECO:0000256" key="3">
    <source>
        <dbReference type="ARBA" id="ARBA00015325"/>
    </source>
</evidence>
<dbReference type="AlphaFoldDB" id="A0A395M1R1"/>
<dbReference type="NCBIfam" id="TIGR03592">
    <property type="entry name" value="yidC_oxa1_cterm"/>
    <property type="match status" value="1"/>
</dbReference>
<dbReference type="GO" id="GO:0005886">
    <property type="term" value="C:plasma membrane"/>
    <property type="evidence" value="ECO:0007669"/>
    <property type="project" value="UniProtKB-SubCell"/>
</dbReference>
<reference evidence="17 18" key="1">
    <citation type="journal article" date="2011" name="ISME J.">
        <title>Community ecology of hot spring cyanobacterial mats: predominant populations and their functional potential.</title>
        <authorList>
            <person name="Klatt C.G."/>
            <person name="Wood J.M."/>
            <person name="Rusch D.B."/>
            <person name="Bateson M.M."/>
            <person name="Hamamura N."/>
            <person name="Heidelberg J.F."/>
            <person name="Grossman A.R."/>
            <person name="Bhaya D."/>
            <person name="Cohan F.M."/>
            <person name="Kuhl M."/>
            <person name="Bryant D.A."/>
            <person name="Ward D.M."/>
        </authorList>
    </citation>
    <scope>NUCLEOTIDE SEQUENCE [LARGE SCALE GENOMIC DNA]</scope>
    <source>
        <strain evidence="17">OS</strain>
    </source>
</reference>
<dbReference type="InterPro" id="IPR028053">
    <property type="entry name" value="Membr_insert_YidC_N"/>
</dbReference>
<evidence type="ECO:0000256" key="9">
    <source>
        <dbReference type="ARBA" id="ARBA00023136"/>
    </source>
</evidence>
<gene>
    <name evidence="13 17" type="primary">yidC</name>
    <name evidence="17" type="ORF">D0433_04375</name>
</gene>
<feature type="domain" description="Membrane insertase YidC/Oxa/ALB C-terminal" evidence="15">
    <location>
        <begin position="368"/>
        <end position="559"/>
    </location>
</feature>
<evidence type="ECO:0000256" key="4">
    <source>
        <dbReference type="ARBA" id="ARBA00022448"/>
    </source>
</evidence>
<dbReference type="InterPro" id="IPR047196">
    <property type="entry name" value="YidC_ALB_C"/>
</dbReference>
<keyword evidence="7 13" id="KW-0653">Protein transport</keyword>
<feature type="transmembrane region" description="Helical" evidence="13">
    <location>
        <begin position="368"/>
        <end position="387"/>
    </location>
</feature>
<dbReference type="InterPro" id="IPR028055">
    <property type="entry name" value="YidC/Oxa/ALB_C"/>
</dbReference>
<dbReference type="PRINTS" id="PR01900">
    <property type="entry name" value="YIDCPROTEIN"/>
</dbReference>
<sequence>MDRNTLIGFLLIGLILIVWFQLLTPTPPPKTPKPKALDSAALAYADSVEKALSQKSLAMQRVGEFARVMEGTADTITVETDLFTAKLSSKGATLISFVQKKYLDWERKPFDLITAKDGALSLLFETTDARQSVVNTNELYFTPKVQERTFKLSGAQSATIPFEVELENGKRIKITYIFTGNSYQIRYQTELAGVSQLVRGVSYQISWNGGLAHSEKDELEEANSSYAHAYFNGSLEKLDADSKDKEFKLQPDGATKWVSVQSKYFLAAIIADEDAEGAYLQGRRIVKDDKHVFEDYTVALKQRLPLNRDVVQNGFTLYIGPLDYVLVREAGSSLEKTMDFGWEWITRPFAEWIILPVFNLLERFIPNYGLIIIIFALLIKLVTYPLTVASTNSMKKMAQLQPQIQEVQKKYADDPVKLQGELSKIYREAGVNPLSGCLPVLLQMPLLFAMFYVIRSSIQLRQESFLWATDLSTVDAIITLPFNIPLYGSHVAVFPILMAITTYLQQKLTPSAAPSEQTKVFNFILPLMLLLFFNNMPSGLGLYYLMFNVFSIIQQLYVNWQAKRNPTPVGSKLAPASKAAQGTVKKNPKKKAKVS</sequence>
<feature type="domain" description="Membrane insertase YidC N-terminal" evidence="16">
    <location>
        <begin position="76"/>
        <end position="350"/>
    </location>
</feature>
<feature type="region of interest" description="Disordered" evidence="14">
    <location>
        <begin position="568"/>
        <end position="595"/>
    </location>
</feature>
<evidence type="ECO:0000256" key="10">
    <source>
        <dbReference type="ARBA" id="ARBA00023186"/>
    </source>
</evidence>
<keyword evidence="9 13" id="KW-0472">Membrane</keyword>
<keyword evidence="6 13" id="KW-0812">Transmembrane</keyword>
<dbReference type="InterPro" id="IPR038221">
    <property type="entry name" value="YidC_periplasmic_sf"/>
</dbReference>
<dbReference type="Pfam" id="PF14849">
    <property type="entry name" value="YidC_periplas"/>
    <property type="match status" value="1"/>
</dbReference>
<feature type="transmembrane region" description="Helical" evidence="13">
    <location>
        <begin position="520"/>
        <end position="536"/>
    </location>
</feature>
<dbReference type="PRINTS" id="PR00701">
    <property type="entry name" value="60KDINNERMP"/>
</dbReference>
<evidence type="ECO:0000256" key="13">
    <source>
        <dbReference type="HAMAP-Rule" id="MF_01810"/>
    </source>
</evidence>
<evidence type="ECO:0000313" key="18">
    <source>
        <dbReference type="Proteomes" id="UP000266389"/>
    </source>
</evidence>
<organism evidence="17 18">
    <name type="scientific">Candidatus Thermochlorobacter aerophilus</name>
    <dbReference type="NCBI Taxonomy" id="1868324"/>
    <lineage>
        <taxon>Bacteria</taxon>
        <taxon>Pseudomonadati</taxon>
        <taxon>Chlorobiota</taxon>
        <taxon>Chlorobiia</taxon>
        <taxon>Chlorobiales</taxon>
        <taxon>Candidatus Thermochlorobacteriaceae</taxon>
        <taxon>Candidatus Thermochlorobacter</taxon>
    </lineage>
</organism>
<evidence type="ECO:0000256" key="12">
    <source>
        <dbReference type="ARBA" id="ARBA00033342"/>
    </source>
</evidence>
<dbReference type="CDD" id="cd19961">
    <property type="entry name" value="EcYidC-like_peri"/>
    <property type="match status" value="1"/>
</dbReference>
<comment type="function">
    <text evidence="13">Required for the insertion and/or proper folding and/or complex formation of integral membrane proteins into the membrane. Involved in integration of membrane proteins that insert both dependently and independently of the Sec translocase complex, as well as at least some lipoproteins. Aids folding of multispanning membrane proteins.</text>
</comment>
<proteinExistence type="inferred from homology"/>
<evidence type="ECO:0000259" key="15">
    <source>
        <dbReference type="Pfam" id="PF02096"/>
    </source>
</evidence>
<keyword evidence="5 13" id="KW-1003">Cell membrane</keyword>
<evidence type="ECO:0000256" key="7">
    <source>
        <dbReference type="ARBA" id="ARBA00022927"/>
    </source>
</evidence>
<accession>A0A395M1R1</accession>
<evidence type="ECO:0000259" key="16">
    <source>
        <dbReference type="Pfam" id="PF14849"/>
    </source>
</evidence>
<protein>
    <recommendedName>
        <fullName evidence="3 13">Membrane protein insertase YidC</fullName>
    </recommendedName>
    <alternativeName>
        <fullName evidence="12 13">Foldase YidC</fullName>
    </alternativeName>
    <alternativeName>
        <fullName evidence="11 13">Membrane integrase YidC</fullName>
    </alternativeName>
    <alternativeName>
        <fullName evidence="13">Membrane protein YidC</fullName>
    </alternativeName>
</protein>
<dbReference type="GO" id="GO:0051205">
    <property type="term" value="P:protein insertion into membrane"/>
    <property type="evidence" value="ECO:0007669"/>
    <property type="project" value="TreeGrafter"/>
</dbReference>
<comment type="similarity">
    <text evidence="2 13">Belongs to the OXA1/ALB3/YidC family. Type 1 subfamily.</text>
</comment>
<dbReference type="PANTHER" id="PTHR12428:SF65">
    <property type="entry name" value="CYTOCHROME C OXIDASE ASSEMBLY PROTEIN COX18, MITOCHONDRIAL"/>
    <property type="match status" value="1"/>
</dbReference>